<dbReference type="AlphaFoldDB" id="A0A3S4ZKT1"/>
<reference evidence="1" key="1">
    <citation type="submission" date="2018-11" db="EMBL/GenBank/DDBJ databases">
        <authorList>
            <consortium name="Pathogen Informatics"/>
        </authorList>
    </citation>
    <scope>NUCLEOTIDE SEQUENCE</scope>
</reference>
<evidence type="ECO:0000313" key="2">
    <source>
        <dbReference type="Proteomes" id="UP000784294"/>
    </source>
</evidence>
<protein>
    <submittedName>
        <fullName evidence="1">Uncharacterized protein</fullName>
    </submittedName>
</protein>
<sequence length="185" mass="18987">MIYLLYTILFGGNAHLPLRVLYHFPSALVVALTPARSSLAPPSTNVVSSIPTGLPPVGVPISATCPILPSNVPGQTGPVAILSPLPHGATAPQIGAGLVHVGQPSGHNHPVSSPGGLLLTGMSQHHSAQLPMSAPVASASALQAPVATLQLAPTPQIALQRSPSPLFIPVPPRTSRVLHSEIYQR</sequence>
<keyword evidence="2" id="KW-1185">Reference proteome</keyword>
<gene>
    <name evidence="1" type="ORF">PXEA_LOCUS7446</name>
</gene>
<dbReference type="EMBL" id="CAAALY010019686">
    <property type="protein sequence ID" value="VEL14006.1"/>
    <property type="molecule type" value="Genomic_DNA"/>
</dbReference>
<comment type="caution">
    <text evidence="1">The sequence shown here is derived from an EMBL/GenBank/DDBJ whole genome shotgun (WGS) entry which is preliminary data.</text>
</comment>
<organism evidence="1 2">
    <name type="scientific">Protopolystoma xenopodis</name>
    <dbReference type="NCBI Taxonomy" id="117903"/>
    <lineage>
        <taxon>Eukaryota</taxon>
        <taxon>Metazoa</taxon>
        <taxon>Spiralia</taxon>
        <taxon>Lophotrochozoa</taxon>
        <taxon>Platyhelminthes</taxon>
        <taxon>Monogenea</taxon>
        <taxon>Polyopisthocotylea</taxon>
        <taxon>Polystomatidea</taxon>
        <taxon>Polystomatidae</taxon>
        <taxon>Protopolystoma</taxon>
    </lineage>
</organism>
<dbReference type="Proteomes" id="UP000784294">
    <property type="component" value="Unassembled WGS sequence"/>
</dbReference>
<name>A0A3S4ZKT1_9PLAT</name>
<accession>A0A3S4ZKT1</accession>
<proteinExistence type="predicted"/>
<dbReference type="OrthoDB" id="10009055at2759"/>
<evidence type="ECO:0000313" key="1">
    <source>
        <dbReference type="EMBL" id="VEL14006.1"/>
    </source>
</evidence>